<dbReference type="OrthoDB" id="432381at2759"/>
<dbReference type="PANTHER" id="PTHR12304:SF4">
    <property type="entry name" value="URIDINE NUCLEOSIDASE"/>
    <property type="match status" value="1"/>
</dbReference>
<comment type="similarity">
    <text evidence="1">Belongs to the IUNH family.</text>
</comment>
<evidence type="ECO:0000256" key="3">
    <source>
        <dbReference type="ARBA" id="ARBA00023295"/>
    </source>
</evidence>
<dbReference type="Gene3D" id="3.90.245.10">
    <property type="entry name" value="Ribonucleoside hydrolase-like"/>
    <property type="match status" value="1"/>
</dbReference>
<dbReference type="OMA" id="TWFSIGP"/>
<evidence type="ECO:0000256" key="2">
    <source>
        <dbReference type="ARBA" id="ARBA00022801"/>
    </source>
</evidence>
<dbReference type="VEuPathDB" id="AmoebaDB:NAEGRDRAFT_48587"/>
<dbReference type="GO" id="GO:0008477">
    <property type="term" value="F:purine nucleosidase activity"/>
    <property type="evidence" value="ECO:0007669"/>
    <property type="project" value="TreeGrafter"/>
</dbReference>
<dbReference type="KEGG" id="ngr:NAEGRDRAFT_48587"/>
<keyword evidence="3" id="KW-0326">Glycosidase</keyword>
<dbReference type="SUPFAM" id="SSF53590">
    <property type="entry name" value="Nucleoside hydrolase"/>
    <property type="match status" value="1"/>
</dbReference>
<dbReference type="InParanoid" id="D2VDD8"/>
<evidence type="ECO:0000256" key="1">
    <source>
        <dbReference type="ARBA" id="ARBA00009176"/>
    </source>
</evidence>
<evidence type="ECO:0000259" key="4">
    <source>
        <dbReference type="Pfam" id="PF01156"/>
    </source>
</evidence>
<dbReference type="FunCoup" id="D2VDD8">
    <property type="interactions" value="201"/>
</dbReference>
<dbReference type="GeneID" id="8857075"/>
<feature type="domain" description="Inosine/uridine-preferring nucleoside hydrolase" evidence="4">
    <location>
        <begin position="19"/>
        <end position="349"/>
    </location>
</feature>
<dbReference type="Pfam" id="PF01156">
    <property type="entry name" value="IU_nuc_hydro"/>
    <property type="match status" value="1"/>
</dbReference>
<dbReference type="RefSeq" id="XP_002677959.1">
    <property type="nucleotide sequence ID" value="XM_002677913.1"/>
</dbReference>
<organism evidence="6">
    <name type="scientific">Naegleria gruberi</name>
    <name type="common">Amoeba</name>
    <dbReference type="NCBI Taxonomy" id="5762"/>
    <lineage>
        <taxon>Eukaryota</taxon>
        <taxon>Discoba</taxon>
        <taxon>Heterolobosea</taxon>
        <taxon>Tetramitia</taxon>
        <taxon>Eutetramitia</taxon>
        <taxon>Vahlkampfiidae</taxon>
        <taxon>Naegleria</taxon>
    </lineage>
</organism>
<dbReference type="GO" id="GO:0006152">
    <property type="term" value="P:purine nucleoside catabolic process"/>
    <property type="evidence" value="ECO:0007669"/>
    <property type="project" value="TreeGrafter"/>
</dbReference>
<gene>
    <name evidence="5" type="ORF">NAEGRDRAFT_48587</name>
</gene>
<name>D2VDD8_NAEGR</name>
<dbReference type="PANTHER" id="PTHR12304">
    <property type="entry name" value="INOSINE-URIDINE PREFERRING NUCLEOSIDE HYDROLASE"/>
    <property type="match status" value="1"/>
</dbReference>
<accession>D2VDD8</accession>
<dbReference type="InterPro" id="IPR023186">
    <property type="entry name" value="IUNH"/>
</dbReference>
<keyword evidence="6" id="KW-1185">Reference proteome</keyword>
<evidence type="ECO:0000313" key="5">
    <source>
        <dbReference type="EMBL" id="EFC45215.1"/>
    </source>
</evidence>
<dbReference type="InterPro" id="IPR036452">
    <property type="entry name" value="Ribo_hydro-like"/>
</dbReference>
<dbReference type="Proteomes" id="UP000006671">
    <property type="component" value="Unassembled WGS sequence"/>
</dbReference>
<keyword evidence="2" id="KW-0378">Hydrolase</keyword>
<reference evidence="5 6" key="1">
    <citation type="journal article" date="2010" name="Cell">
        <title>The genome of Naegleria gruberi illuminates early eukaryotic versatility.</title>
        <authorList>
            <person name="Fritz-Laylin L.K."/>
            <person name="Prochnik S.E."/>
            <person name="Ginger M.L."/>
            <person name="Dacks J.B."/>
            <person name="Carpenter M.L."/>
            <person name="Field M.C."/>
            <person name="Kuo A."/>
            <person name="Paredez A."/>
            <person name="Chapman J."/>
            <person name="Pham J."/>
            <person name="Shu S."/>
            <person name="Neupane R."/>
            <person name="Cipriano M."/>
            <person name="Mancuso J."/>
            <person name="Tu H."/>
            <person name="Salamov A."/>
            <person name="Lindquist E."/>
            <person name="Shapiro H."/>
            <person name="Lucas S."/>
            <person name="Grigoriev I.V."/>
            <person name="Cande W.Z."/>
            <person name="Fulton C."/>
            <person name="Rokhsar D.S."/>
            <person name="Dawson S.C."/>
        </authorList>
    </citation>
    <scope>NUCLEOTIDE SEQUENCE [LARGE SCALE GENOMIC DNA]</scope>
    <source>
        <strain evidence="5 6">NEG-M</strain>
    </source>
</reference>
<dbReference type="InterPro" id="IPR001910">
    <property type="entry name" value="Inosine/uridine_hydrolase_dom"/>
</dbReference>
<evidence type="ECO:0000313" key="6">
    <source>
        <dbReference type="Proteomes" id="UP000006671"/>
    </source>
</evidence>
<dbReference type="GO" id="GO:0005829">
    <property type="term" value="C:cytosol"/>
    <property type="evidence" value="ECO:0007669"/>
    <property type="project" value="TreeGrafter"/>
</dbReference>
<proteinExistence type="inferred from homology"/>
<dbReference type="EMBL" id="GG738864">
    <property type="protein sequence ID" value="EFC45215.1"/>
    <property type="molecule type" value="Genomic_DNA"/>
</dbReference>
<protein>
    <submittedName>
        <fullName evidence="5">Predicted protein</fullName>
    </submittedName>
</protein>
<dbReference type="AlphaFoldDB" id="D2VDD8"/>
<sequence length="369" mass="41970">MLEQTPLSVLSHYAGDHHVIFDTDIGIDDVFALTNFTATQTLSFPSVLGRPHSINVCAVSIVKGLSLNLEKAAECIQRIQQDTGFLKKGTKLFVGAMERMDPVNGHCFSEAQWYKDYEFERVHNELGDLAKLNPLNAIGDLEIIGNDNYVEEMIKLMEGAPDNYFTWFSIGPMTNLARLLVNEHHRKIVQQKLKMIVIMGGAIFTNEPANEVNQSETNFFCDGKAAKMVIEYLSEKVYLFELSVANLHVIDAENLKILVDLINKTDDLDKIPPIVKLRREFLKISLESCTYDTCTSTFLLYPQLFELKQVPVILYDEKPKEGIIELVENASETDSTPLTKIWCATKLNQSLYFELIKERVCNYTEYYSL</sequence>